<feature type="binding site" evidence="14">
    <location>
        <position position="307"/>
    </location>
    <ligand>
        <name>S-adenosyl-L-methionine</name>
        <dbReference type="ChEBI" id="CHEBI:59789"/>
    </ligand>
</feature>
<reference evidence="16 17" key="1">
    <citation type="submission" date="2020-09" db="EMBL/GenBank/DDBJ databases">
        <title>Genome sequence of the banana aphid, Pentalonia nigronervosa Coquerel (Hemiptera: Aphididae) and its symbionts.</title>
        <authorList>
            <person name="Mathers T.C."/>
            <person name="Mugford S.T."/>
            <person name="Hogenhout S.A."/>
            <person name="Tripathi L."/>
        </authorList>
    </citation>
    <scope>NUCLEOTIDE SEQUENCE [LARGE SCALE GENOMIC DNA]</scope>
    <source>
        <strain evidence="16">Ba4</strain>
    </source>
</reference>
<dbReference type="GO" id="GO:0051539">
    <property type="term" value="F:4 iron, 4 sulfur cluster binding"/>
    <property type="evidence" value="ECO:0007669"/>
    <property type="project" value="UniProtKB-UniRule"/>
</dbReference>
<dbReference type="InterPro" id="IPR007197">
    <property type="entry name" value="rSAM"/>
</dbReference>
<protein>
    <recommendedName>
        <fullName evidence="14">Dual-specificity RNA methyltransferase RlmN</fullName>
        <ecNumber evidence="14">2.1.1.192</ecNumber>
    </recommendedName>
    <alternativeName>
        <fullName evidence="14">23S rRNA (adenine(2503)-C(2))-methyltransferase</fullName>
    </alternativeName>
    <alternativeName>
        <fullName evidence="14">23S rRNA m2A2503 methyltransferase</fullName>
    </alternativeName>
    <alternativeName>
        <fullName evidence="14">Ribosomal RNA large subunit methyltransferase N</fullName>
    </alternativeName>
    <alternativeName>
        <fullName evidence="14">tRNA (adenine(37)-C(2))-methyltransferase</fullName>
    </alternativeName>
    <alternativeName>
        <fullName evidence="14">tRNA m2A37 methyltransferase</fullName>
    </alternativeName>
</protein>
<keyword evidence="11 14" id="KW-0408">Iron</keyword>
<dbReference type="GO" id="GO:0002935">
    <property type="term" value="F:tRNA (adenine(37)-C2)-methyltransferase activity"/>
    <property type="evidence" value="ECO:0007669"/>
    <property type="project" value="UniProtKB-UniRule"/>
</dbReference>
<dbReference type="NCBIfam" id="TIGR00048">
    <property type="entry name" value="rRNA_mod_RlmN"/>
    <property type="match status" value="1"/>
</dbReference>
<comment type="cofactor">
    <cofactor evidence="14">
        <name>[4Fe-4S] cluster</name>
        <dbReference type="ChEBI" id="CHEBI:49883"/>
    </cofactor>
    <text evidence="14">Binds 1 [4Fe-4S] cluster. The cluster is coordinated with 3 cysteines and an exchangeable S-adenosyl-L-methionine.</text>
</comment>
<dbReference type="InterPro" id="IPR004383">
    <property type="entry name" value="rRNA_lsu_MTrfase_RlmN/Cfr"/>
</dbReference>
<keyword evidence="6 14" id="KW-0489">Methyltransferase</keyword>
<keyword evidence="8 14" id="KW-0949">S-adenosyl-L-methionine</keyword>
<evidence type="ECO:0000256" key="3">
    <source>
        <dbReference type="ARBA" id="ARBA00022485"/>
    </source>
</evidence>
<feature type="binding site" evidence="14">
    <location>
        <position position="206"/>
    </location>
    <ligand>
        <name>S-adenosyl-L-methionine</name>
        <dbReference type="ChEBI" id="CHEBI:59789"/>
    </ligand>
</feature>
<dbReference type="SFLD" id="SFLDS00029">
    <property type="entry name" value="Radical_SAM"/>
    <property type="match status" value="1"/>
</dbReference>
<organism evidence="16 17">
    <name type="scientific">Buchnera aphidicola</name>
    <name type="common">Pentalonia nigronervosa</name>
    <dbReference type="NCBI Taxonomy" id="1309793"/>
    <lineage>
        <taxon>Bacteria</taxon>
        <taxon>Pseudomonadati</taxon>
        <taxon>Pseudomonadota</taxon>
        <taxon>Gammaproteobacteria</taxon>
        <taxon>Enterobacterales</taxon>
        <taxon>Erwiniaceae</taxon>
        <taxon>Buchnera</taxon>
    </lineage>
</organism>
<dbReference type="GO" id="GO:0030488">
    <property type="term" value="P:tRNA methylation"/>
    <property type="evidence" value="ECO:0007669"/>
    <property type="project" value="UniProtKB-UniRule"/>
</dbReference>
<dbReference type="InterPro" id="IPR027492">
    <property type="entry name" value="RNA_MTrfase_RlmN"/>
</dbReference>
<dbReference type="EMBL" id="CP061275">
    <property type="protein sequence ID" value="QNS01978.1"/>
    <property type="molecule type" value="Genomic_DNA"/>
</dbReference>
<dbReference type="InterPro" id="IPR058240">
    <property type="entry name" value="rSAM_sf"/>
</dbReference>
<dbReference type="InterPro" id="IPR048641">
    <property type="entry name" value="RlmN_N"/>
</dbReference>
<keyword evidence="5 14" id="KW-0698">rRNA processing</keyword>
<evidence type="ECO:0000313" key="17">
    <source>
        <dbReference type="Proteomes" id="UP000516346"/>
    </source>
</evidence>
<feature type="binding site" evidence="14">
    <location>
        <begin position="228"/>
        <end position="230"/>
    </location>
    <ligand>
        <name>S-adenosyl-L-methionine</name>
        <dbReference type="ChEBI" id="CHEBI:59789"/>
    </ligand>
</feature>
<evidence type="ECO:0000256" key="6">
    <source>
        <dbReference type="ARBA" id="ARBA00022603"/>
    </source>
</evidence>
<dbReference type="GO" id="GO:0019843">
    <property type="term" value="F:rRNA binding"/>
    <property type="evidence" value="ECO:0007669"/>
    <property type="project" value="UniProtKB-UniRule"/>
</dbReference>
<dbReference type="GO" id="GO:0070475">
    <property type="term" value="P:rRNA base methylation"/>
    <property type="evidence" value="ECO:0007669"/>
    <property type="project" value="UniProtKB-UniRule"/>
</dbReference>
<dbReference type="Pfam" id="PF04055">
    <property type="entry name" value="Radical_SAM"/>
    <property type="match status" value="1"/>
</dbReference>
<dbReference type="EC" id="2.1.1.192" evidence="14"/>
<evidence type="ECO:0000259" key="15">
    <source>
        <dbReference type="PROSITE" id="PS51918"/>
    </source>
</evidence>
<sequence>MESIMNTLNISSPKINLLNLNRQKLRLFLTTLKQKSFIAEQIMQWMYKYHCDDFNDMSNISNELKKILHERSYIFAPSFTEEKISCDGTIKWIMSLNNNKIETVYIPEKTRATLCVSSQIGCVLKCTFCATGKMGFKRNLYVFEIIAQILQAMKRLNKKKTYRKITNIVFMGMGEPLLNLNNLIPALNIILDQYGFGLSKRKITVSTSGIVPALKVLSKKIDISLALSLHAPNDCIRNQIMPINKKYNIKSILIAIKKYLKNSNANYGGITIEYVMLHGINDSNEHARQLANILSEIPSKINLIPWNFFKNASFICSKEKQINTFANILRSKGFVTTIRKNRGQDINAACGQLNGNIITAYQPI</sequence>
<dbReference type="PANTHER" id="PTHR30544:SF5">
    <property type="entry name" value="RADICAL SAM CORE DOMAIN-CONTAINING PROTEIN"/>
    <property type="match status" value="1"/>
</dbReference>
<evidence type="ECO:0000256" key="7">
    <source>
        <dbReference type="ARBA" id="ARBA00022679"/>
    </source>
</evidence>
<keyword evidence="3 14" id="KW-0004">4Fe-4S</keyword>
<evidence type="ECO:0000256" key="10">
    <source>
        <dbReference type="ARBA" id="ARBA00022723"/>
    </source>
</evidence>
<keyword evidence="12 14" id="KW-0411">Iron-sulfur</keyword>
<feature type="binding site" evidence="14">
    <location>
        <begin position="174"/>
        <end position="175"/>
    </location>
    <ligand>
        <name>S-adenosyl-L-methionine</name>
        <dbReference type="ChEBI" id="CHEBI:59789"/>
    </ligand>
</feature>
<comment type="caution">
    <text evidence="14">Lacks conserved residue(s) required for the propagation of feature annotation.</text>
</comment>
<dbReference type="SUPFAM" id="SSF102114">
    <property type="entry name" value="Radical SAM enzymes"/>
    <property type="match status" value="1"/>
</dbReference>
<dbReference type="SFLD" id="SFLDF00275">
    <property type="entry name" value="adenosine_C2_methyltransferase"/>
    <property type="match status" value="1"/>
</dbReference>
<gene>
    <name evidence="14 16" type="primary">rlmN</name>
    <name evidence="16" type="ORF">ICW73_00705</name>
</gene>
<dbReference type="PIRSF" id="PIRSF006004">
    <property type="entry name" value="CHP00048"/>
    <property type="match status" value="1"/>
</dbReference>
<dbReference type="HAMAP" id="MF_01849">
    <property type="entry name" value="RNA_methyltr_RlmN"/>
    <property type="match status" value="1"/>
</dbReference>
<evidence type="ECO:0000313" key="16">
    <source>
        <dbReference type="EMBL" id="QNS01978.1"/>
    </source>
</evidence>
<evidence type="ECO:0000256" key="13">
    <source>
        <dbReference type="ARBA" id="ARBA00023157"/>
    </source>
</evidence>
<proteinExistence type="inferred from homology"/>
<name>A0A7H1AZS3_9GAMM</name>
<feature type="active site" description="Proton acceptor" evidence="14">
    <location>
        <position position="102"/>
    </location>
</feature>
<evidence type="ECO:0000256" key="1">
    <source>
        <dbReference type="ARBA" id="ARBA00004496"/>
    </source>
</evidence>
<evidence type="ECO:0000256" key="14">
    <source>
        <dbReference type="HAMAP-Rule" id="MF_01849"/>
    </source>
</evidence>
<feature type="binding site" evidence="14">
    <location>
        <position position="122"/>
    </location>
    <ligand>
        <name>[4Fe-4S] cluster</name>
        <dbReference type="ChEBI" id="CHEBI:49883"/>
        <note>4Fe-4S-S-AdoMet</note>
    </ligand>
</feature>
<comment type="miscellaneous">
    <text evidence="14">Reaction proceeds by a ping-pong mechanism involving intermediate methylation of a conserved cysteine residue.</text>
</comment>
<comment type="function">
    <text evidence="14">Specifically methylates position 2 of adenine 2503 in 23S rRNA and position 2 of adenine 37 in tRNAs. m2A2503 modification seems to play a crucial role in the proofreading step occurring at the peptidyl transferase center and thus would serve to optimize ribosomal fidelity.</text>
</comment>
<dbReference type="InterPro" id="IPR040072">
    <property type="entry name" value="Methyltransferase_A"/>
</dbReference>
<keyword evidence="10 14" id="KW-0479">Metal-binding</keyword>
<dbReference type="SFLD" id="SFLDG01062">
    <property type="entry name" value="methyltransferase_(Class_A)"/>
    <property type="match status" value="1"/>
</dbReference>
<dbReference type="PROSITE" id="PS51918">
    <property type="entry name" value="RADICAL_SAM"/>
    <property type="match status" value="1"/>
</dbReference>
<comment type="catalytic activity">
    <reaction evidence="14">
        <text>adenosine(37) in tRNA + 2 reduced [2Fe-2S]-[ferredoxin] + 2 S-adenosyl-L-methionine = 2-methyladenosine(37) in tRNA + 5'-deoxyadenosine + L-methionine + 2 oxidized [2Fe-2S]-[ferredoxin] + S-adenosyl-L-homocysteine</text>
        <dbReference type="Rhea" id="RHEA:43332"/>
        <dbReference type="Rhea" id="RHEA-COMP:10000"/>
        <dbReference type="Rhea" id="RHEA-COMP:10001"/>
        <dbReference type="Rhea" id="RHEA-COMP:10162"/>
        <dbReference type="Rhea" id="RHEA-COMP:10485"/>
        <dbReference type="ChEBI" id="CHEBI:17319"/>
        <dbReference type="ChEBI" id="CHEBI:33737"/>
        <dbReference type="ChEBI" id="CHEBI:33738"/>
        <dbReference type="ChEBI" id="CHEBI:57844"/>
        <dbReference type="ChEBI" id="CHEBI:57856"/>
        <dbReference type="ChEBI" id="CHEBI:59789"/>
        <dbReference type="ChEBI" id="CHEBI:74411"/>
        <dbReference type="ChEBI" id="CHEBI:74497"/>
        <dbReference type="EC" id="2.1.1.192"/>
    </reaction>
</comment>
<keyword evidence="9 14" id="KW-0819">tRNA processing</keyword>
<evidence type="ECO:0000256" key="9">
    <source>
        <dbReference type="ARBA" id="ARBA00022694"/>
    </source>
</evidence>
<evidence type="ECO:0000256" key="8">
    <source>
        <dbReference type="ARBA" id="ARBA00022691"/>
    </source>
</evidence>
<evidence type="ECO:0000256" key="2">
    <source>
        <dbReference type="ARBA" id="ARBA00007544"/>
    </source>
</evidence>
<comment type="catalytic activity">
    <reaction evidence="14">
        <text>adenosine(2503) in 23S rRNA + 2 reduced [2Fe-2S]-[ferredoxin] + 2 S-adenosyl-L-methionine = 2-methyladenosine(2503) in 23S rRNA + 5'-deoxyadenosine + L-methionine + 2 oxidized [2Fe-2S]-[ferredoxin] + S-adenosyl-L-homocysteine</text>
        <dbReference type="Rhea" id="RHEA:42916"/>
        <dbReference type="Rhea" id="RHEA-COMP:10000"/>
        <dbReference type="Rhea" id="RHEA-COMP:10001"/>
        <dbReference type="Rhea" id="RHEA-COMP:10152"/>
        <dbReference type="Rhea" id="RHEA-COMP:10282"/>
        <dbReference type="ChEBI" id="CHEBI:17319"/>
        <dbReference type="ChEBI" id="CHEBI:33737"/>
        <dbReference type="ChEBI" id="CHEBI:33738"/>
        <dbReference type="ChEBI" id="CHEBI:57844"/>
        <dbReference type="ChEBI" id="CHEBI:57856"/>
        <dbReference type="ChEBI" id="CHEBI:59789"/>
        <dbReference type="ChEBI" id="CHEBI:74411"/>
        <dbReference type="ChEBI" id="CHEBI:74497"/>
        <dbReference type="EC" id="2.1.1.192"/>
    </reaction>
</comment>
<evidence type="ECO:0000256" key="12">
    <source>
        <dbReference type="ARBA" id="ARBA00023014"/>
    </source>
</evidence>
<evidence type="ECO:0000256" key="5">
    <source>
        <dbReference type="ARBA" id="ARBA00022552"/>
    </source>
</evidence>
<keyword evidence="13 14" id="KW-1015">Disulfide bond</keyword>
<keyword evidence="4 14" id="KW-0963">Cytoplasm</keyword>
<dbReference type="AlphaFoldDB" id="A0A7H1AZS3"/>
<feature type="active site" description="S-methylcysteine intermediate" evidence="14">
    <location>
        <position position="350"/>
    </location>
</feature>
<dbReference type="GO" id="GO:0005737">
    <property type="term" value="C:cytoplasm"/>
    <property type="evidence" value="ECO:0007669"/>
    <property type="project" value="UniProtKB-SubCell"/>
</dbReference>
<dbReference type="GO" id="GO:0000049">
    <property type="term" value="F:tRNA binding"/>
    <property type="evidence" value="ECO:0007669"/>
    <property type="project" value="UniProtKB-UniRule"/>
</dbReference>
<dbReference type="GO" id="GO:0046872">
    <property type="term" value="F:metal ion binding"/>
    <property type="evidence" value="ECO:0007669"/>
    <property type="project" value="UniProtKB-KW"/>
</dbReference>
<dbReference type="Proteomes" id="UP000516346">
    <property type="component" value="Chromosome"/>
</dbReference>
<comment type="subcellular location">
    <subcellularLocation>
        <location evidence="1 14">Cytoplasm</location>
    </subcellularLocation>
</comment>
<dbReference type="Pfam" id="PF21016">
    <property type="entry name" value="RlmN_N"/>
    <property type="match status" value="1"/>
</dbReference>
<feature type="binding site" evidence="14">
    <location>
        <position position="129"/>
    </location>
    <ligand>
        <name>[4Fe-4S] cluster</name>
        <dbReference type="ChEBI" id="CHEBI:49883"/>
        <note>4Fe-4S-S-AdoMet</note>
    </ligand>
</feature>
<keyword evidence="7 14" id="KW-0808">Transferase</keyword>
<dbReference type="Gene3D" id="1.10.150.530">
    <property type="match status" value="1"/>
</dbReference>
<dbReference type="PANTHER" id="PTHR30544">
    <property type="entry name" value="23S RRNA METHYLTRANSFERASE"/>
    <property type="match status" value="1"/>
</dbReference>
<feature type="binding site" evidence="14">
    <location>
        <position position="126"/>
    </location>
    <ligand>
        <name>[4Fe-4S] cluster</name>
        <dbReference type="ChEBI" id="CHEBI:49883"/>
        <note>4Fe-4S-S-AdoMet</note>
    </ligand>
</feature>
<dbReference type="CDD" id="cd01335">
    <property type="entry name" value="Radical_SAM"/>
    <property type="match status" value="1"/>
</dbReference>
<dbReference type="GO" id="GO:0070040">
    <property type="term" value="F:rRNA (adenine(2503)-C2-)-methyltransferase activity"/>
    <property type="evidence" value="ECO:0007669"/>
    <property type="project" value="UniProtKB-UniRule"/>
</dbReference>
<evidence type="ECO:0000256" key="4">
    <source>
        <dbReference type="ARBA" id="ARBA00022490"/>
    </source>
</evidence>
<comment type="similarity">
    <text evidence="2 14">Belongs to the radical SAM superfamily. RlmN family.</text>
</comment>
<dbReference type="Gene3D" id="3.20.20.70">
    <property type="entry name" value="Aldolase class I"/>
    <property type="match status" value="1"/>
</dbReference>
<accession>A0A7H1AZS3</accession>
<feature type="domain" description="Radical SAM core" evidence="15">
    <location>
        <begin position="108"/>
        <end position="345"/>
    </location>
</feature>
<dbReference type="FunFam" id="3.20.20.70:FF:000008">
    <property type="entry name" value="Dual-specificity RNA methyltransferase RlmN"/>
    <property type="match status" value="1"/>
</dbReference>
<evidence type="ECO:0000256" key="11">
    <source>
        <dbReference type="ARBA" id="ARBA00023004"/>
    </source>
</evidence>
<dbReference type="InterPro" id="IPR013785">
    <property type="entry name" value="Aldolase_TIM"/>
</dbReference>